<reference evidence="4" key="1">
    <citation type="submission" date="2022-11" db="UniProtKB">
        <authorList>
            <consortium name="WormBaseParasite"/>
        </authorList>
    </citation>
    <scope>IDENTIFICATION</scope>
</reference>
<name>A0A914QXR8_9BILA</name>
<keyword evidence="2" id="KW-0732">Signal</keyword>
<feature type="signal peptide" evidence="2">
    <location>
        <begin position="1"/>
        <end position="20"/>
    </location>
</feature>
<feature type="chain" id="PRO_5037448549" evidence="2">
    <location>
        <begin position="21"/>
        <end position="256"/>
    </location>
</feature>
<evidence type="ECO:0000313" key="3">
    <source>
        <dbReference type="Proteomes" id="UP000887578"/>
    </source>
</evidence>
<feature type="compositionally biased region" description="Polar residues" evidence="1">
    <location>
        <begin position="162"/>
        <end position="188"/>
    </location>
</feature>
<evidence type="ECO:0000256" key="1">
    <source>
        <dbReference type="SAM" id="MobiDB-lite"/>
    </source>
</evidence>
<sequence>MKKFLLFFAVTVTLVNFSHGFHAKVLVRKDGSISADGLQGYSNFEKTCIKDDYCIYNLKAPGIAPTDYNSDQNVISKGGQDFEADQATYNQEKQSYTDFENGWKETSAEIDAMLRSIETINKQLPPILDAIEASLLNTSETYSKIEIAMGQISNTCYKSTCDKTTQAPPLTTQNPATQGTEVTPSPGSTVEAGTTTEFTGSTPSPGPTEPAASTTTGPTEASATGRSTNGASETTTTDSAGTATTSSASDSSTTSV</sequence>
<organism evidence="3 4">
    <name type="scientific">Panagrolaimus davidi</name>
    <dbReference type="NCBI Taxonomy" id="227884"/>
    <lineage>
        <taxon>Eukaryota</taxon>
        <taxon>Metazoa</taxon>
        <taxon>Ecdysozoa</taxon>
        <taxon>Nematoda</taxon>
        <taxon>Chromadorea</taxon>
        <taxon>Rhabditida</taxon>
        <taxon>Tylenchina</taxon>
        <taxon>Panagrolaimomorpha</taxon>
        <taxon>Panagrolaimoidea</taxon>
        <taxon>Panagrolaimidae</taxon>
        <taxon>Panagrolaimus</taxon>
    </lineage>
</organism>
<evidence type="ECO:0000313" key="4">
    <source>
        <dbReference type="WBParaSite" id="PDA_v2.g8894.t1"/>
    </source>
</evidence>
<dbReference type="AlphaFoldDB" id="A0A914QXR8"/>
<dbReference type="WBParaSite" id="PDA_v2.g8894.t1">
    <property type="protein sequence ID" value="PDA_v2.g8894.t1"/>
    <property type="gene ID" value="PDA_v2.g8894"/>
</dbReference>
<accession>A0A914QXR8</accession>
<dbReference type="Proteomes" id="UP000887578">
    <property type="component" value="Unplaced"/>
</dbReference>
<keyword evidence="3" id="KW-1185">Reference proteome</keyword>
<feature type="compositionally biased region" description="Low complexity" evidence="1">
    <location>
        <begin position="191"/>
        <end position="256"/>
    </location>
</feature>
<evidence type="ECO:0000256" key="2">
    <source>
        <dbReference type="SAM" id="SignalP"/>
    </source>
</evidence>
<proteinExistence type="predicted"/>
<protein>
    <submittedName>
        <fullName evidence="4">Uncharacterized protein</fullName>
    </submittedName>
</protein>
<feature type="region of interest" description="Disordered" evidence="1">
    <location>
        <begin position="162"/>
        <end position="256"/>
    </location>
</feature>